<sequence>MDKKILKQIILDQRESFLKKTDIIDRDLEKSFIDSRKISVITGVRRSGKSTLLKQIARKFENFLYFNFDDERLIDFTYADFNSLLGLTFEVYNGTKVFFFDEIQNIYGWEKFASRLFAEGYKVFVTGSNAKLLSSELATSLTGRHKTTELYPFGFKEYLMMKKIEFKKDYSTKETSKLKKMFNEYLESSGFPEILISRDKEELKQIYEDILFKDLIVRFKIRDVKSFRELLLFLFSNAGKKISFNNLSKILNFKSVATVKNYIEFFEKVYLLFPVYLFDYSIKKQIKNDRKIYGIDHGLLKTVSFNFSKNNGRYLENLVFIELKRRGINPFYYVTKQGKEIDFLIRKGVKTNELIQVSYELSDKDTFAREIDGLFEGLKEFNLKEGLILTEYEETEIKKDGKKIVIKPVYKWLIDKNIPSNL</sequence>
<dbReference type="InterPro" id="IPR027417">
    <property type="entry name" value="P-loop_NTPase"/>
</dbReference>
<dbReference type="SUPFAM" id="SSF52540">
    <property type="entry name" value="P-loop containing nucleoside triphosphate hydrolases"/>
    <property type="match status" value="1"/>
</dbReference>
<dbReference type="PANTHER" id="PTHR33295:SF8">
    <property type="entry name" value="AAA+ ATPASE DOMAIN-CONTAINING PROTEIN"/>
    <property type="match status" value="1"/>
</dbReference>
<evidence type="ECO:0000259" key="1">
    <source>
        <dbReference type="Pfam" id="PF13173"/>
    </source>
</evidence>
<gene>
    <name evidence="3" type="ORF">A2Y83_00900</name>
</gene>
<dbReference type="AlphaFoldDB" id="A0A1F5S590"/>
<dbReference type="Gene3D" id="3.40.50.300">
    <property type="entry name" value="P-loop containing nucleotide triphosphate hydrolases"/>
    <property type="match status" value="1"/>
</dbReference>
<reference evidence="3 4" key="1">
    <citation type="journal article" date="2016" name="Nat. Commun.">
        <title>Thousands of microbial genomes shed light on interconnected biogeochemical processes in an aquifer system.</title>
        <authorList>
            <person name="Anantharaman K."/>
            <person name="Brown C.T."/>
            <person name="Hug L.A."/>
            <person name="Sharon I."/>
            <person name="Castelle C.J."/>
            <person name="Probst A.J."/>
            <person name="Thomas B.C."/>
            <person name="Singh A."/>
            <person name="Wilkins M.J."/>
            <person name="Karaoz U."/>
            <person name="Brodie E.L."/>
            <person name="Williams K.H."/>
            <person name="Hubbard S.S."/>
            <person name="Banfield J.F."/>
        </authorList>
    </citation>
    <scope>NUCLEOTIDE SEQUENCE [LARGE SCALE GENOMIC DNA]</scope>
</reference>
<evidence type="ECO:0000313" key="4">
    <source>
        <dbReference type="Proteomes" id="UP000178323"/>
    </source>
</evidence>
<accession>A0A1F5S590</accession>
<evidence type="ECO:0008006" key="5">
    <source>
        <dbReference type="Google" id="ProtNLM"/>
    </source>
</evidence>
<dbReference type="EMBL" id="MFFS01000048">
    <property type="protein sequence ID" value="OGF21868.1"/>
    <property type="molecule type" value="Genomic_DNA"/>
</dbReference>
<proteinExistence type="predicted"/>
<dbReference type="InterPro" id="IPR025420">
    <property type="entry name" value="DUF4143"/>
</dbReference>
<protein>
    <recommendedName>
        <fullName evidence="5">AAA+ ATPase domain-containing protein</fullName>
    </recommendedName>
</protein>
<evidence type="ECO:0000259" key="2">
    <source>
        <dbReference type="Pfam" id="PF13635"/>
    </source>
</evidence>
<dbReference type="Proteomes" id="UP000178323">
    <property type="component" value="Unassembled WGS sequence"/>
</dbReference>
<dbReference type="Pfam" id="PF13635">
    <property type="entry name" value="DUF4143"/>
    <property type="match status" value="1"/>
</dbReference>
<dbReference type="InterPro" id="IPR041682">
    <property type="entry name" value="AAA_14"/>
</dbReference>
<evidence type="ECO:0000313" key="3">
    <source>
        <dbReference type="EMBL" id="OGF21868.1"/>
    </source>
</evidence>
<feature type="domain" description="DUF4143" evidence="2">
    <location>
        <begin position="214"/>
        <end position="358"/>
    </location>
</feature>
<dbReference type="PANTHER" id="PTHR33295">
    <property type="entry name" value="ATPASE"/>
    <property type="match status" value="1"/>
</dbReference>
<feature type="domain" description="AAA" evidence="1">
    <location>
        <begin position="36"/>
        <end position="159"/>
    </location>
</feature>
<name>A0A1F5S590_9BACT</name>
<comment type="caution">
    <text evidence="3">The sequence shown here is derived from an EMBL/GenBank/DDBJ whole genome shotgun (WGS) entry which is preliminary data.</text>
</comment>
<organism evidence="3 4">
    <name type="scientific">Candidatus Falkowbacteria bacterium RBG_13_39_14</name>
    <dbReference type="NCBI Taxonomy" id="1797985"/>
    <lineage>
        <taxon>Bacteria</taxon>
        <taxon>Candidatus Falkowiibacteriota</taxon>
    </lineage>
</organism>
<dbReference type="Pfam" id="PF13173">
    <property type="entry name" value="AAA_14"/>
    <property type="match status" value="1"/>
</dbReference>